<name>A0A7N9C992_MACFA</name>
<reference evidence="1" key="3">
    <citation type="submission" date="2025-09" db="UniProtKB">
        <authorList>
            <consortium name="Ensembl"/>
        </authorList>
    </citation>
    <scope>IDENTIFICATION</scope>
</reference>
<protein>
    <submittedName>
        <fullName evidence="1">Highly divergent homeobox</fullName>
    </submittedName>
</protein>
<evidence type="ECO:0000313" key="2">
    <source>
        <dbReference type="Proteomes" id="UP000233100"/>
    </source>
</evidence>
<gene>
    <name evidence="1" type="primary">HDX</name>
</gene>
<reference evidence="1 2" key="1">
    <citation type="submission" date="2013-03" db="EMBL/GenBank/DDBJ databases">
        <authorList>
            <person name="Warren W."/>
            <person name="Wilson R.K."/>
        </authorList>
    </citation>
    <scope>NUCLEOTIDE SEQUENCE</scope>
</reference>
<reference evidence="1" key="2">
    <citation type="submission" date="2025-08" db="UniProtKB">
        <authorList>
            <consortium name="Ensembl"/>
        </authorList>
    </citation>
    <scope>IDENTIFICATION</scope>
</reference>
<keyword evidence="2" id="KW-1185">Reference proteome</keyword>
<accession>A0A7N9C992</accession>
<dbReference type="GeneTree" id="ENSGT00390000008591"/>
<dbReference type="AlphaFoldDB" id="A0A7N9C992"/>
<organism evidence="1 2">
    <name type="scientific">Macaca fascicularis</name>
    <name type="common">Crab-eating macaque</name>
    <name type="synonym">Cynomolgus monkey</name>
    <dbReference type="NCBI Taxonomy" id="9541"/>
    <lineage>
        <taxon>Eukaryota</taxon>
        <taxon>Metazoa</taxon>
        <taxon>Chordata</taxon>
        <taxon>Craniata</taxon>
        <taxon>Vertebrata</taxon>
        <taxon>Euteleostomi</taxon>
        <taxon>Mammalia</taxon>
        <taxon>Eutheria</taxon>
        <taxon>Euarchontoglires</taxon>
        <taxon>Primates</taxon>
        <taxon>Haplorrhini</taxon>
        <taxon>Catarrhini</taxon>
        <taxon>Cercopithecidae</taxon>
        <taxon>Cercopithecinae</taxon>
        <taxon>Macaca</taxon>
    </lineage>
</organism>
<evidence type="ECO:0000313" key="1">
    <source>
        <dbReference type="Ensembl" id="ENSMFAP00000046347.1"/>
    </source>
</evidence>
<dbReference type="Proteomes" id="UP000233100">
    <property type="component" value="Chromosome X"/>
</dbReference>
<proteinExistence type="predicted"/>
<sequence>CYRKFLLFLFSPKQYSLCMSLSLNQVNCSGVHVQNVQVCYIGIHLPWCFASPINPSSTLVSSFTSW</sequence>
<dbReference type="Ensembl" id="ENSMFAT00000085215.1">
    <property type="protein sequence ID" value="ENSMFAP00000046347.1"/>
    <property type="gene ID" value="ENSMFAG00000003281.2"/>
</dbReference>
<dbReference type="Bgee" id="ENSMFAG00000003281">
    <property type="expression patterns" value="Expressed in cerebellum and 5 other cell types or tissues"/>
</dbReference>